<dbReference type="Proteomes" id="UP001153069">
    <property type="component" value="Unassembled WGS sequence"/>
</dbReference>
<accession>A0A9N8EG52</accession>
<comment type="caution">
    <text evidence="1">The sequence shown here is derived from an EMBL/GenBank/DDBJ whole genome shotgun (WGS) entry which is preliminary data.</text>
</comment>
<organism evidence="1 2">
    <name type="scientific">Seminavis robusta</name>
    <dbReference type="NCBI Taxonomy" id="568900"/>
    <lineage>
        <taxon>Eukaryota</taxon>
        <taxon>Sar</taxon>
        <taxon>Stramenopiles</taxon>
        <taxon>Ochrophyta</taxon>
        <taxon>Bacillariophyta</taxon>
        <taxon>Bacillariophyceae</taxon>
        <taxon>Bacillariophycidae</taxon>
        <taxon>Naviculales</taxon>
        <taxon>Naviculaceae</taxon>
        <taxon>Seminavis</taxon>
    </lineage>
</organism>
<proteinExistence type="predicted"/>
<keyword evidence="2" id="KW-1185">Reference proteome</keyword>
<reference evidence="1" key="1">
    <citation type="submission" date="2020-06" db="EMBL/GenBank/DDBJ databases">
        <authorList>
            <consortium name="Plant Systems Biology data submission"/>
        </authorList>
    </citation>
    <scope>NUCLEOTIDE SEQUENCE</scope>
    <source>
        <strain evidence="1">D6</strain>
    </source>
</reference>
<evidence type="ECO:0000313" key="2">
    <source>
        <dbReference type="Proteomes" id="UP001153069"/>
    </source>
</evidence>
<evidence type="ECO:0000313" key="1">
    <source>
        <dbReference type="EMBL" id="CAB9518626.1"/>
    </source>
</evidence>
<dbReference type="EMBL" id="CAICTM010000948">
    <property type="protein sequence ID" value="CAB9518626.1"/>
    <property type="molecule type" value="Genomic_DNA"/>
</dbReference>
<protein>
    <submittedName>
        <fullName evidence="1">Uncharacterized protein</fullName>
    </submittedName>
</protein>
<dbReference type="AlphaFoldDB" id="A0A9N8EG52"/>
<sequence length="123" mass="13947">MTILAENHARSTHAKLDSSWETAIMSIKGGNQTKVAWSITYTDLDGNKTTQYFQRFEDTHVYSKIIKLVWGLIDKANGCDKTTKDFCYQEVLTLMEGQVATYGEGYLPHDLKTAINEIKECFA</sequence>
<gene>
    <name evidence="1" type="ORF">SEMRO_950_G223740.1</name>
</gene>
<name>A0A9N8EG52_9STRA</name>